<gene>
    <name evidence="5" type="ORF">DFR69_11771</name>
</gene>
<dbReference type="PANTHER" id="PTHR30136">
    <property type="entry name" value="HELIX-TURN-HELIX TRANSCRIPTIONAL REGULATOR, ICLR FAMILY"/>
    <property type="match status" value="1"/>
</dbReference>
<evidence type="ECO:0000256" key="3">
    <source>
        <dbReference type="SAM" id="MobiDB-lite"/>
    </source>
</evidence>
<keyword evidence="6" id="KW-1185">Reference proteome</keyword>
<dbReference type="GO" id="GO:0003700">
    <property type="term" value="F:DNA-binding transcription factor activity"/>
    <property type="evidence" value="ECO:0007669"/>
    <property type="project" value="TreeGrafter"/>
</dbReference>
<accession>A0A317N787</accession>
<evidence type="ECO:0000256" key="2">
    <source>
        <dbReference type="ARBA" id="ARBA00023163"/>
    </source>
</evidence>
<dbReference type="SMART" id="SM00346">
    <property type="entry name" value="HTH_ICLR"/>
    <property type="match status" value="1"/>
</dbReference>
<dbReference type="SUPFAM" id="SSF46785">
    <property type="entry name" value="Winged helix' DNA-binding domain"/>
    <property type="match status" value="1"/>
</dbReference>
<dbReference type="InterPro" id="IPR050707">
    <property type="entry name" value="HTH_MetabolicPath_Reg"/>
</dbReference>
<keyword evidence="5" id="KW-0238">DNA-binding</keyword>
<dbReference type="Gene3D" id="3.30.450.40">
    <property type="match status" value="1"/>
</dbReference>
<dbReference type="Pfam" id="PF09339">
    <property type="entry name" value="HTH_IclR"/>
    <property type="match status" value="1"/>
</dbReference>
<dbReference type="GO" id="GO:0003677">
    <property type="term" value="F:DNA binding"/>
    <property type="evidence" value="ECO:0007669"/>
    <property type="project" value="UniProtKB-KW"/>
</dbReference>
<dbReference type="PANTHER" id="PTHR30136:SF35">
    <property type="entry name" value="HTH-TYPE TRANSCRIPTIONAL REGULATOR RV1719"/>
    <property type="match status" value="1"/>
</dbReference>
<proteinExistence type="predicted"/>
<comment type="caution">
    <text evidence="5">The sequence shown here is derived from an EMBL/GenBank/DDBJ whole genome shotgun (WGS) entry which is preliminary data.</text>
</comment>
<dbReference type="EMBL" id="QGTL01000017">
    <property type="protein sequence ID" value="PWV68752.1"/>
    <property type="molecule type" value="Genomic_DNA"/>
</dbReference>
<dbReference type="InterPro" id="IPR005471">
    <property type="entry name" value="Tscrpt_reg_IclR_N"/>
</dbReference>
<feature type="region of interest" description="Disordered" evidence="3">
    <location>
        <begin position="1"/>
        <end position="27"/>
    </location>
</feature>
<keyword evidence="1" id="KW-0805">Transcription regulation</keyword>
<feature type="domain" description="HTH iclR-type" evidence="4">
    <location>
        <begin position="27"/>
        <end position="88"/>
    </location>
</feature>
<dbReference type="PROSITE" id="PS51077">
    <property type="entry name" value="HTH_ICLR"/>
    <property type="match status" value="1"/>
</dbReference>
<name>A0A317N787_9NOCA</name>
<dbReference type="InterPro" id="IPR036390">
    <property type="entry name" value="WH_DNA-bd_sf"/>
</dbReference>
<dbReference type="GO" id="GO:0045892">
    <property type="term" value="P:negative regulation of DNA-templated transcription"/>
    <property type="evidence" value="ECO:0007669"/>
    <property type="project" value="TreeGrafter"/>
</dbReference>
<dbReference type="SUPFAM" id="SSF55781">
    <property type="entry name" value="GAF domain-like"/>
    <property type="match status" value="1"/>
</dbReference>
<dbReference type="Proteomes" id="UP000246410">
    <property type="component" value="Unassembled WGS sequence"/>
</dbReference>
<evidence type="ECO:0000256" key="1">
    <source>
        <dbReference type="ARBA" id="ARBA00023015"/>
    </source>
</evidence>
<sequence>MSAIRFFGTQKVGDRDPNDKGQFVHGSPPTERVVAVVELLTRTRTPRTAAAVADALGLSRSTVAAILATLEERQWVRRGPDLTYRPGPALPGSTARADLPPEAAAELRALADRVGCGAALSVVTPSALTFVALAAHNGRVPAGVTVGTRLPLRAPAAASVIAFAGPDRQRAWLDSADPTQRRELTDALTEIRAAGVAVWGIDPADLGTLDVLAEVAGHLADSPTTGPLRRRVLGLLAGLSGYPHTVADLDSARDLPIAYLAAPVFDADDLPRWELQLGPLRAAVTRPERDHYRAELLAAARRLTLRP</sequence>
<dbReference type="InterPro" id="IPR029016">
    <property type="entry name" value="GAF-like_dom_sf"/>
</dbReference>
<organism evidence="5 6">
    <name type="scientific">Nocardia neocaledoniensis</name>
    <dbReference type="NCBI Taxonomy" id="236511"/>
    <lineage>
        <taxon>Bacteria</taxon>
        <taxon>Bacillati</taxon>
        <taxon>Actinomycetota</taxon>
        <taxon>Actinomycetes</taxon>
        <taxon>Mycobacteriales</taxon>
        <taxon>Nocardiaceae</taxon>
        <taxon>Nocardia</taxon>
    </lineage>
</organism>
<reference evidence="5 6" key="1">
    <citation type="submission" date="2018-05" db="EMBL/GenBank/DDBJ databases">
        <title>Genomic Encyclopedia of Type Strains, Phase IV (KMG-IV): sequencing the most valuable type-strain genomes for metagenomic binning, comparative biology and taxonomic classification.</title>
        <authorList>
            <person name="Goeker M."/>
        </authorList>
    </citation>
    <scope>NUCLEOTIDE SEQUENCE [LARGE SCALE GENOMIC DNA]</scope>
    <source>
        <strain evidence="5 6">DSM 44717</strain>
    </source>
</reference>
<protein>
    <submittedName>
        <fullName evidence="5">DNA-binding IclR family transcriptional regulator</fullName>
    </submittedName>
</protein>
<keyword evidence="2" id="KW-0804">Transcription</keyword>
<dbReference type="InterPro" id="IPR036388">
    <property type="entry name" value="WH-like_DNA-bd_sf"/>
</dbReference>
<dbReference type="AlphaFoldDB" id="A0A317N787"/>
<evidence type="ECO:0000313" key="6">
    <source>
        <dbReference type="Proteomes" id="UP000246410"/>
    </source>
</evidence>
<evidence type="ECO:0000313" key="5">
    <source>
        <dbReference type="EMBL" id="PWV68752.1"/>
    </source>
</evidence>
<evidence type="ECO:0000259" key="4">
    <source>
        <dbReference type="PROSITE" id="PS51077"/>
    </source>
</evidence>
<dbReference type="Gene3D" id="1.10.10.10">
    <property type="entry name" value="Winged helix-like DNA-binding domain superfamily/Winged helix DNA-binding domain"/>
    <property type="match status" value="1"/>
</dbReference>